<dbReference type="HOGENOM" id="CLU_067266_0_0_11"/>
<gene>
    <name evidence="1" type="ORF">SaccyDRAFT_3930</name>
</gene>
<dbReference type="OrthoDB" id="3679798at2"/>
<dbReference type="EMBL" id="CM001440">
    <property type="protein sequence ID" value="EHR62754.1"/>
    <property type="molecule type" value="Genomic_DNA"/>
</dbReference>
<dbReference type="Proteomes" id="UP000002791">
    <property type="component" value="Chromosome"/>
</dbReference>
<proteinExistence type="predicted"/>
<protein>
    <recommendedName>
        <fullName evidence="3">DUF3558 domain-containing protein</fullName>
    </recommendedName>
</protein>
<dbReference type="AlphaFoldDB" id="H5XHP5"/>
<dbReference type="STRING" id="882082.SaccyDRAFT_3930"/>
<evidence type="ECO:0000313" key="1">
    <source>
        <dbReference type="EMBL" id="EHR62754.1"/>
    </source>
</evidence>
<keyword evidence="2" id="KW-1185">Reference proteome</keyword>
<evidence type="ECO:0008006" key="3">
    <source>
        <dbReference type="Google" id="ProtNLM"/>
    </source>
</evidence>
<accession>H5XHP5</accession>
<dbReference type="eggNOG" id="COG0515">
    <property type="taxonomic scope" value="Bacteria"/>
</dbReference>
<evidence type="ECO:0000313" key="2">
    <source>
        <dbReference type="Proteomes" id="UP000002791"/>
    </source>
</evidence>
<name>H5XHP5_9PSEU</name>
<reference evidence="1 2" key="1">
    <citation type="submission" date="2011-11" db="EMBL/GenBank/DDBJ databases">
        <title>The Noncontiguous Finished sequence of Saccharomonospora cyanea NA-134.</title>
        <authorList>
            <consortium name="US DOE Joint Genome Institute"/>
            <person name="Lucas S."/>
            <person name="Han J."/>
            <person name="Lapidus A."/>
            <person name="Cheng J.-F."/>
            <person name="Goodwin L."/>
            <person name="Pitluck S."/>
            <person name="Peters L."/>
            <person name="Ovchinnikova G."/>
            <person name="Lu M."/>
            <person name="Detter J.C."/>
            <person name="Han C."/>
            <person name="Tapia R."/>
            <person name="Land M."/>
            <person name="Hauser L."/>
            <person name="Kyrpides N."/>
            <person name="Ivanova N."/>
            <person name="Pagani I."/>
            <person name="Brambilla E.-M."/>
            <person name="Klenk H.-P."/>
            <person name="Woyke T."/>
        </authorList>
    </citation>
    <scope>NUCLEOTIDE SEQUENCE [LARGE SCALE GENOMIC DNA]</scope>
    <source>
        <strain evidence="1 2">NA-134</strain>
    </source>
</reference>
<sequence length="320" mass="33545">MIVCWVAALGLLAGCAGEDLAKKNFERTTVKAEPGTGQGQVPSGPIDDPAVELTALRTVDACGLLGDDVVGNFTPQDDPTGSGWGMCSRSFVDPGGKPIRVLLEVGEGSVFPDQATSNIAGLPLVQTSVDETSCVSTAVTQRDPGLGISVMATHEQGGDPCQSGYVVLESVIGQLRANPPMLTPQEGSLLTVDLCESLASEELAAVLDTDEEARVMPSGLHFCQLSQDDFVVYAHARVGFPVSPTEGTKEIELAEGLPAVQEPGTTDMAECDVSWNHLELGEDEAELISLSYYDYAGEGDVDAACERATELAKAMVKTLP</sequence>
<organism evidence="1 2">
    <name type="scientific">Saccharomonospora cyanea NA-134</name>
    <dbReference type="NCBI Taxonomy" id="882082"/>
    <lineage>
        <taxon>Bacteria</taxon>
        <taxon>Bacillati</taxon>
        <taxon>Actinomycetota</taxon>
        <taxon>Actinomycetes</taxon>
        <taxon>Pseudonocardiales</taxon>
        <taxon>Pseudonocardiaceae</taxon>
        <taxon>Saccharomonospora</taxon>
    </lineage>
</organism>